<protein>
    <submittedName>
        <fullName evidence="2">Uncharacterized protein</fullName>
    </submittedName>
</protein>
<dbReference type="Proteomes" id="UP000076858">
    <property type="component" value="Unassembled WGS sequence"/>
</dbReference>
<gene>
    <name evidence="2" type="ORF">APZ42_029964</name>
</gene>
<proteinExistence type="predicted"/>
<name>A0A164P6V8_9CRUS</name>
<reference evidence="2 3" key="1">
    <citation type="submission" date="2016-03" db="EMBL/GenBank/DDBJ databases">
        <title>EvidentialGene: Evidence-directed Construction of Genes on Genomes.</title>
        <authorList>
            <person name="Gilbert D.G."/>
            <person name="Choi J.-H."/>
            <person name="Mockaitis K."/>
            <person name="Colbourne J."/>
            <person name="Pfrender M."/>
        </authorList>
    </citation>
    <scope>NUCLEOTIDE SEQUENCE [LARGE SCALE GENOMIC DNA]</scope>
    <source>
        <strain evidence="2 3">Xinb3</strain>
        <tissue evidence="2">Complete organism</tissue>
    </source>
</reference>
<feature type="region of interest" description="Disordered" evidence="1">
    <location>
        <begin position="88"/>
        <end position="111"/>
    </location>
</feature>
<feature type="region of interest" description="Disordered" evidence="1">
    <location>
        <begin position="143"/>
        <end position="162"/>
    </location>
</feature>
<dbReference type="AlphaFoldDB" id="A0A164P6V8"/>
<dbReference type="EMBL" id="LRGB01002676">
    <property type="protein sequence ID" value="KZS06569.1"/>
    <property type="molecule type" value="Genomic_DNA"/>
</dbReference>
<dbReference type="Gene3D" id="3.90.1750.10">
    <property type="entry name" value="Hect, E3 ligase catalytic domains"/>
    <property type="match status" value="1"/>
</dbReference>
<evidence type="ECO:0000313" key="3">
    <source>
        <dbReference type="Proteomes" id="UP000076858"/>
    </source>
</evidence>
<evidence type="ECO:0000256" key="1">
    <source>
        <dbReference type="SAM" id="MobiDB-lite"/>
    </source>
</evidence>
<evidence type="ECO:0000313" key="2">
    <source>
        <dbReference type="EMBL" id="KZS06569.1"/>
    </source>
</evidence>
<accession>A0A164P6V8</accession>
<keyword evidence="3" id="KW-1185">Reference proteome</keyword>
<organism evidence="2 3">
    <name type="scientific">Daphnia magna</name>
    <dbReference type="NCBI Taxonomy" id="35525"/>
    <lineage>
        <taxon>Eukaryota</taxon>
        <taxon>Metazoa</taxon>
        <taxon>Ecdysozoa</taxon>
        <taxon>Arthropoda</taxon>
        <taxon>Crustacea</taxon>
        <taxon>Branchiopoda</taxon>
        <taxon>Diplostraca</taxon>
        <taxon>Cladocera</taxon>
        <taxon>Anomopoda</taxon>
        <taxon>Daphniidae</taxon>
        <taxon>Daphnia</taxon>
    </lineage>
</organism>
<comment type="caution">
    <text evidence="2">The sequence shown here is derived from an EMBL/GenBank/DDBJ whole genome shotgun (WGS) entry which is preliminary data.</text>
</comment>
<sequence>MHVQNHSYNKETHGPLIDHQKMHFQKRQGNGTHTVPLIEQGSSLGMPVEPLLHIGCNGATFQFGWVASGAPGYPVVYDQLGTRNTVFPNAGNSPNMGSRIGTPKRSSSDIERRKIFSKTPKKQDFEINVIGVEEIDRKNPRGMLFKSSSFNQERGRKPPTNNRDRIAKLFDCFINFSLCLLLSEFGKRKSPNLAKHVTASGVTFVSVKRKHHSHINDQDDDFVPIVRKTRSSNVTNATRYTPHLRMANTPVTCKSVVDDTSSNSVSELSKSTALKDICLPGPSGYRPGVPIVSLSPSLILSGPPRIISMNCGIRILHTEISECDPEFRNEITVSRANLYKECLATIGYPVFMEKIKYPLVVRFDGEVGSDYGGLRTDLVM</sequence>